<dbReference type="AlphaFoldDB" id="A0AAW9DL63"/>
<keyword evidence="6" id="KW-0472">Membrane</keyword>
<feature type="transmembrane region" description="Helical" evidence="6">
    <location>
        <begin position="190"/>
        <end position="212"/>
    </location>
</feature>
<dbReference type="GO" id="GO:0006935">
    <property type="term" value="P:chemotaxis"/>
    <property type="evidence" value="ECO:0007669"/>
    <property type="project" value="UniProtKB-KW"/>
</dbReference>
<dbReference type="PANTHER" id="PTHR43531:SF11">
    <property type="entry name" value="METHYL-ACCEPTING CHEMOTAXIS PROTEIN 3"/>
    <property type="match status" value="1"/>
</dbReference>
<dbReference type="Pfam" id="PF00015">
    <property type="entry name" value="MCPsignal"/>
    <property type="match status" value="1"/>
</dbReference>
<accession>A0AAW9DL63</accession>
<evidence type="ECO:0000256" key="3">
    <source>
        <dbReference type="ARBA" id="ARBA00029447"/>
    </source>
</evidence>
<sequence length="648" mass="68174">MKHLSIILKFLSIMGAFGVFTIAMAFYATGQLSSTARSYDNLINHDNRASYLVARGNRAMMTAEASIANLLIAVTPAGKKKAEQELETAHHQLDDFYTQAASLSSSQAATINAVRADADQLLNQTCELGIKQGAAATEGTTVLTSQATYLSDCQPAFRPIVARAFGAAIALSHQTDAEAVTLKADAAHSVMLTFAAILLGLAVVLTGGFFAIRTWLVTPLNALQGAMMKLSGGDLTANVAGSDRRDEVGSMARAVQVFKDAGIEKIRLEGEATQARQEAEVLRQRGEAERETAAKQLAFVVESLAAGLEKLAAGALTFRLSQSFAPEYERLRSDFNAAMEKLQDTMKIITANTAAIRAGTGEISVAADDLSRRTEQQAASLEQTAAALDQITATVRRTAEGASHAREVVGTAQADAERSGEVVREAVAAMSGIEASSQQIGNIIGVIDEIAFQTNLLALNAGVEAARAGDAGRGFAVVASEVRALAQRSADAAKEIKALISTSTQQVGSGVDLVGQTGKALQRIVTQIGEINSVVVQIAASAQEQATGLHQVNVAVNQMDQVTQQNAAMVEQSTAASHALAQETQDLSVLIAKFQIGEATTEQPARHVSPRPVPRPTPPARAATPKAATAGGRKLEIVSNTAEKWEDF</sequence>
<dbReference type="PANTHER" id="PTHR43531">
    <property type="entry name" value="PROTEIN ICFG"/>
    <property type="match status" value="1"/>
</dbReference>
<dbReference type="SUPFAM" id="SSF58104">
    <property type="entry name" value="Methyl-accepting chemotaxis protein (MCP) signaling domain"/>
    <property type="match status" value="1"/>
</dbReference>
<feature type="domain" description="Methyl-accepting transducer" evidence="7">
    <location>
        <begin position="352"/>
        <end position="581"/>
    </location>
</feature>
<keyword evidence="6" id="KW-1133">Transmembrane helix</keyword>
<dbReference type="CDD" id="cd06225">
    <property type="entry name" value="HAMP"/>
    <property type="match status" value="1"/>
</dbReference>
<feature type="transmembrane region" description="Helical" evidence="6">
    <location>
        <begin position="6"/>
        <end position="28"/>
    </location>
</feature>
<feature type="region of interest" description="Disordered" evidence="5">
    <location>
        <begin position="600"/>
        <end position="633"/>
    </location>
</feature>
<dbReference type="InterPro" id="IPR003660">
    <property type="entry name" value="HAMP_dom"/>
</dbReference>
<dbReference type="GO" id="GO:0007165">
    <property type="term" value="P:signal transduction"/>
    <property type="evidence" value="ECO:0007669"/>
    <property type="project" value="UniProtKB-KW"/>
</dbReference>
<reference evidence="9 10" key="1">
    <citation type="submission" date="2023-11" db="EMBL/GenBank/DDBJ databases">
        <title>MicrobeMod: A computational toolkit for identifying prokaryotic methylation and restriction-modification with nanopore sequencing.</title>
        <authorList>
            <person name="Crits-Christoph A."/>
            <person name="Kang S.C."/>
            <person name="Lee H."/>
            <person name="Ostrov N."/>
        </authorList>
    </citation>
    <scope>NUCLEOTIDE SEQUENCE [LARGE SCALE GENOMIC DNA]</scope>
    <source>
        <strain evidence="9 10">DSMZ 700</strain>
    </source>
</reference>
<evidence type="ECO:0000256" key="2">
    <source>
        <dbReference type="ARBA" id="ARBA00022500"/>
    </source>
</evidence>
<dbReference type="PROSITE" id="PS50111">
    <property type="entry name" value="CHEMOTAXIS_TRANSDUC_2"/>
    <property type="match status" value="1"/>
</dbReference>
<evidence type="ECO:0000256" key="1">
    <source>
        <dbReference type="ARBA" id="ARBA00004370"/>
    </source>
</evidence>
<evidence type="ECO:0000256" key="6">
    <source>
        <dbReference type="SAM" id="Phobius"/>
    </source>
</evidence>
<dbReference type="FunFam" id="1.10.287.950:FF:000001">
    <property type="entry name" value="Methyl-accepting chemotaxis sensory transducer"/>
    <property type="match status" value="1"/>
</dbReference>
<feature type="domain" description="HAMP" evidence="8">
    <location>
        <begin position="214"/>
        <end position="267"/>
    </location>
</feature>
<protein>
    <submittedName>
        <fullName evidence="9">Methyl-accepting chemotaxis protein</fullName>
    </submittedName>
</protein>
<evidence type="ECO:0000256" key="5">
    <source>
        <dbReference type="SAM" id="MobiDB-lite"/>
    </source>
</evidence>
<comment type="subcellular location">
    <subcellularLocation>
        <location evidence="1">Membrane</location>
    </subcellularLocation>
</comment>
<gene>
    <name evidence="9" type="ORF">SIL87_03035</name>
</gene>
<evidence type="ECO:0000256" key="4">
    <source>
        <dbReference type="PROSITE-ProRule" id="PRU00284"/>
    </source>
</evidence>
<comment type="caution">
    <text evidence="9">The sequence shown here is derived from an EMBL/GenBank/DDBJ whole genome shotgun (WGS) entry which is preliminary data.</text>
</comment>
<dbReference type="GO" id="GO:0016020">
    <property type="term" value="C:membrane"/>
    <property type="evidence" value="ECO:0007669"/>
    <property type="project" value="UniProtKB-SubCell"/>
</dbReference>
<keyword evidence="6" id="KW-0812">Transmembrane</keyword>
<dbReference type="InterPro" id="IPR004089">
    <property type="entry name" value="MCPsignal_dom"/>
</dbReference>
<evidence type="ECO:0000259" key="7">
    <source>
        <dbReference type="PROSITE" id="PS50111"/>
    </source>
</evidence>
<dbReference type="SUPFAM" id="SSF158472">
    <property type="entry name" value="HAMP domain-like"/>
    <property type="match status" value="1"/>
</dbReference>
<dbReference type="EMBL" id="JAWXYB010000018">
    <property type="protein sequence ID" value="MDX5929741.1"/>
    <property type="molecule type" value="Genomic_DNA"/>
</dbReference>
<evidence type="ECO:0000259" key="8">
    <source>
        <dbReference type="PROSITE" id="PS50885"/>
    </source>
</evidence>
<dbReference type="SMART" id="SM00304">
    <property type="entry name" value="HAMP"/>
    <property type="match status" value="2"/>
</dbReference>
<dbReference type="RefSeq" id="WP_319612752.1">
    <property type="nucleotide sequence ID" value="NZ_JAWXYB010000018.1"/>
</dbReference>
<comment type="similarity">
    <text evidence="3">Belongs to the methyl-accepting chemotaxis (MCP) protein family.</text>
</comment>
<dbReference type="Pfam" id="PF00672">
    <property type="entry name" value="HAMP"/>
    <property type="match status" value="1"/>
</dbReference>
<keyword evidence="10" id="KW-1185">Reference proteome</keyword>
<evidence type="ECO:0000313" key="10">
    <source>
        <dbReference type="Proteomes" id="UP001279553"/>
    </source>
</evidence>
<dbReference type="InterPro" id="IPR051310">
    <property type="entry name" value="MCP_chemotaxis"/>
</dbReference>
<dbReference type="CDD" id="cd11386">
    <property type="entry name" value="MCP_signal"/>
    <property type="match status" value="1"/>
</dbReference>
<dbReference type="Gene3D" id="1.10.287.950">
    <property type="entry name" value="Methyl-accepting chemotaxis protein"/>
    <property type="match status" value="1"/>
</dbReference>
<name>A0AAW9DL63_ACIAO</name>
<feature type="domain" description="HAMP" evidence="8">
    <location>
        <begin position="295"/>
        <end position="347"/>
    </location>
</feature>
<evidence type="ECO:0000313" key="9">
    <source>
        <dbReference type="EMBL" id="MDX5929741.1"/>
    </source>
</evidence>
<dbReference type="PROSITE" id="PS50885">
    <property type="entry name" value="HAMP"/>
    <property type="match status" value="2"/>
</dbReference>
<feature type="compositionally biased region" description="Low complexity" evidence="5">
    <location>
        <begin position="620"/>
        <end position="630"/>
    </location>
</feature>
<proteinExistence type="inferred from homology"/>
<dbReference type="Gene3D" id="1.10.8.500">
    <property type="entry name" value="HAMP domain in histidine kinase"/>
    <property type="match status" value="1"/>
</dbReference>
<dbReference type="SMART" id="SM00283">
    <property type="entry name" value="MA"/>
    <property type="match status" value="1"/>
</dbReference>
<organism evidence="9 10">
    <name type="scientific">Acidiphilium acidophilum</name>
    <name type="common">Thiobacillus acidophilus</name>
    <dbReference type="NCBI Taxonomy" id="76588"/>
    <lineage>
        <taxon>Bacteria</taxon>
        <taxon>Pseudomonadati</taxon>
        <taxon>Pseudomonadota</taxon>
        <taxon>Alphaproteobacteria</taxon>
        <taxon>Acetobacterales</taxon>
        <taxon>Acidocellaceae</taxon>
        <taxon>Acidiphilium</taxon>
    </lineage>
</organism>
<keyword evidence="2" id="KW-0145">Chemotaxis</keyword>
<keyword evidence="4" id="KW-0807">Transducer</keyword>
<dbReference type="Proteomes" id="UP001279553">
    <property type="component" value="Unassembled WGS sequence"/>
</dbReference>